<name>A0A1S3Y7S1_TOBAC</name>
<dbReference type="KEGG" id="nta:107773338"/>
<proteinExistence type="predicted"/>
<organism evidence="1">
    <name type="scientific">Nicotiana tabacum</name>
    <name type="common">Common tobacco</name>
    <dbReference type="NCBI Taxonomy" id="4097"/>
    <lineage>
        <taxon>Eukaryota</taxon>
        <taxon>Viridiplantae</taxon>
        <taxon>Streptophyta</taxon>
        <taxon>Embryophyta</taxon>
        <taxon>Tracheophyta</taxon>
        <taxon>Spermatophyta</taxon>
        <taxon>Magnoliopsida</taxon>
        <taxon>eudicotyledons</taxon>
        <taxon>Gunneridae</taxon>
        <taxon>Pentapetalae</taxon>
        <taxon>asterids</taxon>
        <taxon>lamiids</taxon>
        <taxon>Solanales</taxon>
        <taxon>Solanaceae</taxon>
        <taxon>Nicotianoideae</taxon>
        <taxon>Nicotianeae</taxon>
        <taxon>Nicotiana</taxon>
    </lineage>
</organism>
<protein>
    <submittedName>
        <fullName evidence="1">Uncharacterized protein</fullName>
    </submittedName>
</protein>
<dbReference type="PaxDb" id="4097-A0A1S3Y7S1"/>
<dbReference type="STRING" id="4097.A0A1S3Y7S1"/>
<gene>
    <name evidence="1" type="primary">LOC107773338</name>
</gene>
<dbReference type="AlphaFoldDB" id="A0A1S3Y7S1"/>
<sequence length="132" mass="15347">MEIMLITMLKNMDRTRTGAYSQIKKETDSFDKALESVEEALVRLEVLLQELHMSSTSSQKEHLKAACSDLERIRRLKKEAEFLEVSFRTKAAFLQQVSFAVHFKKKKVLSSFCHLRFVLLSPDILIKLHQFS</sequence>
<evidence type="ECO:0000313" key="1">
    <source>
        <dbReference type="RefSeq" id="XP_016448250.1"/>
    </source>
</evidence>
<dbReference type="RefSeq" id="XP_016448250.1">
    <property type="nucleotide sequence ID" value="XM_016592764.1"/>
</dbReference>
<reference evidence="1" key="1">
    <citation type="submission" date="2025-08" db="UniProtKB">
        <authorList>
            <consortium name="RefSeq"/>
        </authorList>
    </citation>
    <scope>IDENTIFICATION</scope>
</reference>
<dbReference type="OrthoDB" id="275278at2759"/>
<accession>A0A1S3Y7S1</accession>